<dbReference type="Gene3D" id="3.40.1190.20">
    <property type="match status" value="1"/>
</dbReference>
<dbReference type="Proteomes" id="UP000823858">
    <property type="component" value="Unassembled WGS sequence"/>
</dbReference>
<evidence type="ECO:0000256" key="4">
    <source>
        <dbReference type="ARBA" id="ARBA00022679"/>
    </source>
</evidence>
<keyword evidence="7 11" id="KW-0418">Kinase</keyword>
<dbReference type="PIRSF" id="PIRSF000513">
    <property type="entry name" value="Thz_kinase"/>
    <property type="match status" value="1"/>
</dbReference>
<keyword evidence="8 11" id="KW-0067">ATP-binding</keyword>
<dbReference type="PRINTS" id="PR01099">
    <property type="entry name" value="HYETHTZKNASE"/>
</dbReference>
<keyword evidence="5 11" id="KW-0479">Metal-binding</keyword>
<name>A0A9D2QCF0_9CORY</name>
<evidence type="ECO:0000256" key="1">
    <source>
        <dbReference type="ARBA" id="ARBA00001771"/>
    </source>
</evidence>
<comment type="pathway">
    <text evidence="3 11">Cofactor biosynthesis; thiamine diphosphate biosynthesis; 4-methyl-5-(2-phosphoethyl)-thiazole from 5-(2-hydroxyethyl)-4-methylthiazole: step 1/1.</text>
</comment>
<feature type="compositionally biased region" description="Basic and acidic residues" evidence="12">
    <location>
        <begin position="267"/>
        <end position="277"/>
    </location>
</feature>
<keyword evidence="6 11" id="KW-0547">Nucleotide-binding</keyword>
<dbReference type="GO" id="GO:0005524">
    <property type="term" value="F:ATP binding"/>
    <property type="evidence" value="ECO:0007669"/>
    <property type="project" value="UniProtKB-UniRule"/>
</dbReference>
<evidence type="ECO:0000256" key="3">
    <source>
        <dbReference type="ARBA" id="ARBA00004868"/>
    </source>
</evidence>
<comment type="catalytic activity">
    <reaction evidence="1 11">
        <text>5-(2-hydroxyethyl)-4-methylthiazole + ATP = 4-methyl-5-(2-phosphooxyethyl)-thiazole + ADP + H(+)</text>
        <dbReference type="Rhea" id="RHEA:24212"/>
        <dbReference type="ChEBI" id="CHEBI:15378"/>
        <dbReference type="ChEBI" id="CHEBI:17957"/>
        <dbReference type="ChEBI" id="CHEBI:30616"/>
        <dbReference type="ChEBI" id="CHEBI:58296"/>
        <dbReference type="ChEBI" id="CHEBI:456216"/>
        <dbReference type="EC" id="2.7.1.50"/>
    </reaction>
</comment>
<comment type="caution">
    <text evidence="13">The sequence shown here is derived from an EMBL/GenBank/DDBJ whole genome shotgun (WGS) entry which is preliminary data.</text>
</comment>
<dbReference type="InterPro" id="IPR029056">
    <property type="entry name" value="Ribokinase-like"/>
</dbReference>
<dbReference type="HAMAP" id="MF_00228">
    <property type="entry name" value="Thz_kinase"/>
    <property type="match status" value="1"/>
</dbReference>
<dbReference type="GO" id="GO:0000287">
    <property type="term" value="F:magnesium ion binding"/>
    <property type="evidence" value="ECO:0007669"/>
    <property type="project" value="UniProtKB-UniRule"/>
</dbReference>
<dbReference type="NCBIfam" id="NF006830">
    <property type="entry name" value="PRK09355.1"/>
    <property type="match status" value="1"/>
</dbReference>
<organism evidence="13 14">
    <name type="scientific">Candidatus Corynebacterium faecigallinarum</name>
    <dbReference type="NCBI Taxonomy" id="2838528"/>
    <lineage>
        <taxon>Bacteria</taxon>
        <taxon>Bacillati</taxon>
        <taxon>Actinomycetota</taxon>
        <taxon>Actinomycetes</taxon>
        <taxon>Mycobacteriales</taxon>
        <taxon>Corynebacteriaceae</taxon>
        <taxon>Corynebacterium</taxon>
    </lineage>
</organism>
<dbReference type="GO" id="GO:0009229">
    <property type="term" value="P:thiamine diphosphate biosynthetic process"/>
    <property type="evidence" value="ECO:0007669"/>
    <property type="project" value="UniProtKB-UniRule"/>
</dbReference>
<accession>A0A9D2QCF0</accession>
<protein>
    <recommendedName>
        <fullName evidence="11">Hydroxyethylthiazole kinase</fullName>
        <ecNumber evidence="11">2.7.1.50</ecNumber>
    </recommendedName>
    <alternativeName>
        <fullName evidence="11">4-methyl-5-beta-hydroxyethylthiazole kinase</fullName>
        <shortName evidence="11">TH kinase</shortName>
        <shortName evidence="11">Thz kinase</shortName>
    </alternativeName>
</protein>
<evidence type="ECO:0000256" key="5">
    <source>
        <dbReference type="ARBA" id="ARBA00022723"/>
    </source>
</evidence>
<dbReference type="AlphaFoldDB" id="A0A9D2QCF0"/>
<dbReference type="EC" id="2.7.1.50" evidence="11"/>
<reference evidence="13" key="1">
    <citation type="journal article" date="2021" name="PeerJ">
        <title>Extensive microbial diversity within the chicken gut microbiome revealed by metagenomics and culture.</title>
        <authorList>
            <person name="Gilroy R."/>
            <person name="Ravi A."/>
            <person name="Getino M."/>
            <person name="Pursley I."/>
            <person name="Horton D.L."/>
            <person name="Alikhan N.F."/>
            <person name="Baker D."/>
            <person name="Gharbi K."/>
            <person name="Hall N."/>
            <person name="Watson M."/>
            <person name="Adriaenssens E.M."/>
            <person name="Foster-Nyarko E."/>
            <person name="Jarju S."/>
            <person name="Secka A."/>
            <person name="Antonio M."/>
            <person name="Oren A."/>
            <person name="Chaudhuri R.R."/>
            <person name="La Ragione R."/>
            <person name="Hildebrand F."/>
            <person name="Pallen M.J."/>
        </authorList>
    </citation>
    <scope>NUCLEOTIDE SEQUENCE</scope>
    <source>
        <strain evidence="13">ChiHjej13B12-4958</strain>
    </source>
</reference>
<evidence type="ECO:0000313" key="13">
    <source>
        <dbReference type="EMBL" id="HJC84939.1"/>
    </source>
</evidence>
<dbReference type="GO" id="GO:0009228">
    <property type="term" value="P:thiamine biosynthetic process"/>
    <property type="evidence" value="ECO:0007669"/>
    <property type="project" value="UniProtKB-KW"/>
</dbReference>
<keyword evidence="9 11" id="KW-0460">Magnesium</keyword>
<keyword evidence="10 11" id="KW-0784">Thiamine biosynthesis</keyword>
<evidence type="ECO:0000256" key="7">
    <source>
        <dbReference type="ARBA" id="ARBA00022777"/>
    </source>
</evidence>
<gene>
    <name evidence="11 13" type="primary">thiM</name>
    <name evidence="13" type="ORF">H9751_05255</name>
</gene>
<comment type="function">
    <text evidence="11">Catalyzes the phosphorylation of the hydroxyl group of 4-methyl-5-beta-hydroxyethylthiazole (THZ).</text>
</comment>
<comment type="cofactor">
    <cofactor evidence="2 11">
        <name>Mg(2+)</name>
        <dbReference type="ChEBI" id="CHEBI:18420"/>
    </cofactor>
</comment>
<feature type="binding site" evidence="11">
    <location>
        <position position="48"/>
    </location>
    <ligand>
        <name>substrate</name>
    </ligand>
</feature>
<keyword evidence="4 11" id="KW-0808">Transferase</keyword>
<sequence length="283" mass="28190">MASTLAHAFTAAQAEFSRAAPLVQCLTNIVVPQITANALLAAGASPAMVDTPEEAADFAAIASGVLVNTGSPTAAQYTAMREAVRGATANDTPWVLDPVACGGPAARTGFARDIVAHRPAAVRGNASEIIALSGVSGGGRGVDSTDEVAAALDAARDLAARTGAVVAVSGPRDLIVSDDRVTWLHSGDPMMQRVIGTGCSLGALCAAYLSTSLDPHDAVLAAHAHVGAAGSIAAGESTGPGSFAVAWLDALFALSAHSAPSTPEPGGSHDRLDHLVSVEETGA</sequence>
<reference evidence="13" key="2">
    <citation type="submission" date="2021-04" db="EMBL/GenBank/DDBJ databases">
        <authorList>
            <person name="Gilroy R."/>
        </authorList>
    </citation>
    <scope>NUCLEOTIDE SEQUENCE</scope>
    <source>
        <strain evidence="13">ChiHjej13B12-4958</strain>
    </source>
</reference>
<evidence type="ECO:0000256" key="10">
    <source>
        <dbReference type="ARBA" id="ARBA00022977"/>
    </source>
</evidence>
<dbReference type="EMBL" id="DWVP01000013">
    <property type="protein sequence ID" value="HJC84939.1"/>
    <property type="molecule type" value="Genomic_DNA"/>
</dbReference>
<dbReference type="CDD" id="cd01170">
    <property type="entry name" value="THZ_kinase"/>
    <property type="match status" value="1"/>
</dbReference>
<dbReference type="Pfam" id="PF02110">
    <property type="entry name" value="HK"/>
    <property type="match status" value="1"/>
</dbReference>
<dbReference type="InterPro" id="IPR000417">
    <property type="entry name" value="Hyethyz_kinase"/>
</dbReference>
<dbReference type="GO" id="GO:0004417">
    <property type="term" value="F:hydroxyethylthiazole kinase activity"/>
    <property type="evidence" value="ECO:0007669"/>
    <property type="project" value="UniProtKB-UniRule"/>
</dbReference>
<comment type="similarity">
    <text evidence="11">Belongs to the Thz kinase family.</text>
</comment>
<proteinExistence type="inferred from homology"/>
<dbReference type="SUPFAM" id="SSF53613">
    <property type="entry name" value="Ribokinase-like"/>
    <property type="match status" value="1"/>
</dbReference>
<evidence type="ECO:0000256" key="2">
    <source>
        <dbReference type="ARBA" id="ARBA00001946"/>
    </source>
</evidence>
<evidence type="ECO:0000256" key="12">
    <source>
        <dbReference type="SAM" id="MobiDB-lite"/>
    </source>
</evidence>
<feature type="binding site" evidence="11">
    <location>
        <position position="123"/>
    </location>
    <ligand>
        <name>ATP</name>
        <dbReference type="ChEBI" id="CHEBI:30616"/>
    </ligand>
</feature>
<evidence type="ECO:0000256" key="8">
    <source>
        <dbReference type="ARBA" id="ARBA00022840"/>
    </source>
</evidence>
<evidence type="ECO:0000313" key="14">
    <source>
        <dbReference type="Proteomes" id="UP000823858"/>
    </source>
</evidence>
<evidence type="ECO:0000256" key="9">
    <source>
        <dbReference type="ARBA" id="ARBA00022842"/>
    </source>
</evidence>
<evidence type="ECO:0000256" key="6">
    <source>
        <dbReference type="ARBA" id="ARBA00022741"/>
    </source>
</evidence>
<evidence type="ECO:0000256" key="11">
    <source>
        <dbReference type="HAMAP-Rule" id="MF_00228"/>
    </source>
</evidence>
<feature type="binding site" evidence="11">
    <location>
        <position position="169"/>
    </location>
    <ligand>
        <name>ATP</name>
        <dbReference type="ChEBI" id="CHEBI:30616"/>
    </ligand>
</feature>
<feature type="binding site" evidence="11">
    <location>
        <position position="196"/>
    </location>
    <ligand>
        <name>substrate</name>
    </ligand>
</feature>
<feature type="region of interest" description="Disordered" evidence="12">
    <location>
        <begin position="259"/>
        <end position="283"/>
    </location>
</feature>